<dbReference type="SMART" id="SM00066">
    <property type="entry name" value="GAL4"/>
    <property type="match status" value="1"/>
</dbReference>
<dbReference type="GO" id="GO:0005634">
    <property type="term" value="C:nucleus"/>
    <property type="evidence" value="ECO:0007669"/>
    <property type="project" value="TreeGrafter"/>
</dbReference>
<protein>
    <recommendedName>
        <fullName evidence="7">Zn(2)-C6 fungal-type domain-containing protein</fullName>
    </recommendedName>
</protein>
<dbReference type="Gene3D" id="4.10.240.10">
    <property type="entry name" value="Zn(2)-C6 fungal-type DNA-binding domain"/>
    <property type="match status" value="1"/>
</dbReference>
<dbReference type="RefSeq" id="XP_040803337.1">
    <property type="nucleotide sequence ID" value="XM_040942892.1"/>
</dbReference>
<keyword evidence="5" id="KW-0539">Nucleus</keyword>
<evidence type="ECO:0000256" key="2">
    <source>
        <dbReference type="ARBA" id="ARBA00023015"/>
    </source>
</evidence>
<keyword evidence="9" id="KW-1185">Reference proteome</keyword>
<dbReference type="GeneID" id="63860225"/>
<dbReference type="PROSITE" id="PS00463">
    <property type="entry name" value="ZN2_CY6_FUNGAL_1"/>
    <property type="match status" value="1"/>
</dbReference>
<feature type="compositionally biased region" description="Low complexity" evidence="6">
    <location>
        <begin position="98"/>
        <end position="107"/>
    </location>
</feature>
<evidence type="ECO:0000256" key="4">
    <source>
        <dbReference type="ARBA" id="ARBA00023163"/>
    </source>
</evidence>
<feature type="compositionally biased region" description="Polar residues" evidence="6">
    <location>
        <begin position="77"/>
        <end position="86"/>
    </location>
</feature>
<dbReference type="VEuPathDB" id="FungiDB:BO72DRAFT_424868"/>
<evidence type="ECO:0000256" key="1">
    <source>
        <dbReference type="ARBA" id="ARBA00022723"/>
    </source>
</evidence>
<dbReference type="InterPro" id="IPR007219">
    <property type="entry name" value="XnlR_reg_dom"/>
</dbReference>
<feature type="region of interest" description="Disordered" evidence="6">
    <location>
        <begin position="60"/>
        <end position="122"/>
    </location>
</feature>
<dbReference type="PANTHER" id="PTHR47424:SF15">
    <property type="entry name" value="ZN(II)2CYS6 TRANSCRIPTION FACTOR (EUROFUNG)"/>
    <property type="match status" value="1"/>
</dbReference>
<dbReference type="Pfam" id="PF04082">
    <property type="entry name" value="Fungal_trans"/>
    <property type="match status" value="1"/>
</dbReference>
<dbReference type="SMART" id="SM00906">
    <property type="entry name" value="Fungal_trans"/>
    <property type="match status" value="1"/>
</dbReference>
<name>A0A8G1RSC8_9EURO</name>
<evidence type="ECO:0000256" key="6">
    <source>
        <dbReference type="SAM" id="MobiDB-lite"/>
    </source>
</evidence>
<dbReference type="CDD" id="cd12148">
    <property type="entry name" value="fungal_TF_MHR"/>
    <property type="match status" value="1"/>
</dbReference>
<feature type="region of interest" description="Disordered" evidence="6">
    <location>
        <begin position="671"/>
        <end position="706"/>
    </location>
</feature>
<evidence type="ECO:0000256" key="3">
    <source>
        <dbReference type="ARBA" id="ARBA00023125"/>
    </source>
</evidence>
<feature type="region of interest" description="Disordered" evidence="6">
    <location>
        <begin position="1"/>
        <end position="23"/>
    </location>
</feature>
<dbReference type="OrthoDB" id="5296287at2759"/>
<dbReference type="SUPFAM" id="SSF57701">
    <property type="entry name" value="Zn2/Cys6 DNA-binding domain"/>
    <property type="match status" value="1"/>
</dbReference>
<proteinExistence type="predicted"/>
<sequence length="733" mass="80962">MLPHDPVSSSPPSPPPLHERPPGARITRACERCRSRKVRCDGQTPCAGCRPRNLPCIYRSATRPRRQGKRRLLDSRSAISSENDPQTRLIVPTSPSVSASASSAAASRPNTIDTTPQRVPNDPVQFKRHRELRAGIGVSNVDTGSFQFYGPSSHFCFIQRMCQRIARSTNETIVTPNNAVPDGVRKWNLERFMFCVNGCQGTTGPYAAYISQEVGIGLIDSYFEILHPQIPVLNYSEIVDQWKSLWKPPKQQKLDKRNEILFIVLAIGARVTIAAGQQETSLLEGWADHFAAQANPSTTVLEDPSLSTTQLLLLKAMYAYQVMRPNDAYLYLGHAARNAMVLGFNRSQVMDGTNVTVHALKRTFWTVYAHERMNALYAGRPSAFRDEIIDAPYPEDLPLPTTMNTSTDNSDNHHGPTRLCGFLRAMAGVARVADLAFVKIYSPASVASMAQIALLPAAVSEIDGLLGAVTRDLPLYLQFFDAALPIGSGWQEVQRLTLGSNYYQTQMLTHRPALLFRAFFASLDEAQRRTGHTLELEHSIQETLTAATNIINLTHDVYFRRCPRARFDGSSATIMVAAAVTLLYDVLDPTTGAEHAREVFATVERAVECLDQIEHVGPTSGKAVSLDVMRIAKEALRMTTTDVEVNQDFIGTFPWLQYNLLVPPNSAALPYEAPHPDLRPVPVSTQGQGHLSSAPDTAPPQDPALHVPATMPNYMSYWLEAGFSPENIPSSLF</sequence>
<dbReference type="CDD" id="cd00067">
    <property type="entry name" value="GAL4"/>
    <property type="match status" value="1"/>
</dbReference>
<reference evidence="8 9" key="1">
    <citation type="submission" date="2018-02" db="EMBL/GenBank/DDBJ databases">
        <title>The genomes of Aspergillus section Nigri reveals drivers in fungal speciation.</title>
        <authorList>
            <consortium name="DOE Joint Genome Institute"/>
            <person name="Vesth T.C."/>
            <person name="Nybo J."/>
            <person name="Theobald S."/>
            <person name="Brandl J."/>
            <person name="Frisvad J.C."/>
            <person name="Nielsen K.F."/>
            <person name="Lyhne E.K."/>
            <person name="Kogle M.E."/>
            <person name="Kuo A."/>
            <person name="Riley R."/>
            <person name="Clum A."/>
            <person name="Nolan M."/>
            <person name="Lipzen A."/>
            <person name="Salamov A."/>
            <person name="Henrissat B."/>
            <person name="Wiebenga A."/>
            <person name="De vries R.P."/>
            <person name="Grigoriev I.V."/>
            <person name="Mortensen U.H."/>
            <person name="Andersen M.R."/>
            <person name="Baker S.E."/>
        </authorList>
    </citation>
    <scope>NUCLEOTIDE SEQUENCE [LARGE SCALE GENOMIC DNA]</scope>
    <source>
        <strain evidence="8 9">CBS 313.89</strain>
    </source>
</reference>
<keyword evidence="1" id="KW-0479">Metal-binding</keyword>
<dbReference type="Pfam" id="PF00172">
    <property type="entry name" value="Zn_clus"/>
    <property type="match status" value="1"/>
</dbReference>
<evidence type="ECO:0000259" key="7">
    <source>
        <dbReference type="PROSITE" id="PS50048"/>
    </source>
</evidence>
<dbReference type="GO" id="GO:0000435">
    <property type="term" value="P:positive regulation of transcription from RNA polymerase II promoter by galactose"/>
    <property type="evidence" value="ECO:0007669"/>
    <property type="project" value="TreeGrafter"/>
</dbReference>
<accession>A0A8G1RSC8</accession>
<dbReference type="AlphaFoldDB" id="A0A8G1RSC8"/>
<dbReference type="InterPro" id="IPR036864">
    <property type="entry name" value="Zn2-C6_fun-type_DNA-bd_sf"/>
</dbReference>
<organism evidence="8 9">
    <name type="scientific">Aspergillus fijiensis CBS 313.89</name>
    <dbReference type="NCBI Taxonomy" id="1448319"/>
    <lineage>
        <taxon>Eukaryota</taxon>
        <taxon>Fungi</taxon>
        <taxon>Dikarya</taxon>
        <taxon>Ascomycota</taxon>
        <taxon>Pezizomycotina</taxon>
        <taxon>Eurotiomycetes</taxon>
        <taxon>Eurotiomycetidae</taxon>
        <taxon>Eurotiales</taxon>
        <taxon>Aspergillaceae</taxon>
        <taxon>Aspergillus</taxon>
    </lineage>
</organism>
<keyword evidence="2" id="KW-0805">Transcription regulation</keyword>
<feature type="compositionally biased region" description="Polar residues" evidence="6">
    <location>
        <begin position="108"/>
        <end position="118"/>
    </location>
</feature>
<dbReference type="InterPro" id="IPR001138">
    <property type="entry name" value="Zn2Cys6_DnaBD"/>
</dbReference>
<feature type="compositionally biased region" description="Polar residues" evidence="6">
    <location>
        <begin position="683"/>
        <end position="695"/>
    </location>
</feature>
<dbReference type="EMBL" id="KZ824633">
    <property type="protein sequence ID" value="RAK79327.1"/>
    <property type="molecule type" value="Genomic_DNA"/>
</dbReference>
<evidence type="ECO:0000256" key="5">
    <source>
        <dbReference type="ARBA" id="ARBA00023242"/>
    </source>
</evidence>
<dbReference type="PANTHER" id="PTHR47424">
    <property type="entry name" value="REGULATORY PROTEIN GAL4"/>
    <property type="match status" value="1"/>
</dbReference>
<dbReference type="GO" id="GO:0008270">
    <property type="term" value="F:zinc ion binding"/>
    <property type="evidence" value="ECO:0007669"/>
    <property type="project" value="InterPro"/>
</dbReference>
<gene>
    <name evidence="8" type="ORF">BO72DRAFT_424868</name>
</gene>
<keyword evidence="4" id="KW-0804">Transcription</keyword>
<dbReference type="GO" id="GO:0006351">
    <property type="term" value="P:DNA-templated transcription"/>
    <property type="evidence" value="ECO:0007669"/>
    <property type="project" value="InterPro"/>
</dbReference>
<dbReference type="InterPro" id="IPR051127">
    <property type="entry name" value="Fungal_SecMet_Regulators"/>
</dbReference>
<evidence type="ECO:0000313" key="8">
    <source>
        <dbReference type="EMBL" id="RAK79327.1"/>
    </source>
</evidence>
<dbReference type="Proteomes" id="UP000249789">
    <property type="component" value="Unassembled WGS sequence"/>
</dbReference>
<keyword evidence="3" id="KW-0238">DNA-binding</keyword>
<evidence type="ECO:0000313" key="9">
    <source>
        <dbReference type="Proteomes" id="UP000249789"/>
    </source>
</evidence>
<dbReference type="PROSITE" id="PS50048">
    <property type="entry name" value="ZN2_CY6_FUNGAL_2"/>
    <property type="match status" value="1"/>
</dbReference>
<dbReference type="GO" id="GO:0000978">
    <property type="term" value="F:RNA polymerase II cis-regulatory region sequence-specific DNA binding"/>
    <property type="evidence" value="ECO:0007669"/>
    <property type="project" value="TreeGrafter"/>
</dbReference>
<dbReference type="GO" id="GO:0000981">
    <property type="term" value="F:DNA-binding transcription factor activity, RNA polymerase II-specific"/>
    <property type="evidence" value="ECO:0007669"/>
    <property type="project" value="InterPro"/>
</dbReference>
<feature type="domain" description="Zn(2)-C6 fungal-type" evidence="7">
    <location>
        <begin position="29"/>
        <end position="58"/>
    </location>
</feature>